<comment type="caution">
    <text evidence="2">The sequence shown here is derived from an EMBL/GenBank/DDBJ whole genome shotgun (WGS) entry which is preliminary data.</text>
</comment>
<organism evidence="2 3">
    <name type="scientific">Flemingia macrophylla</name>
    <dbReference type="NCBI Taxonomy" id="520843"/>
    <lineage>
        <taxon>Eukaryota</taxon>
        <taxon>Viridiplantae</taxon>
        <taxon>Streptophyta</taxon>
        <taxon>Embryophyta</taxon>
        <taxon>Tracheophyta</taxon>
        <taxon>Spermatophyta</taxon>
        <taxon>Magnoliopsida</taxon>
        <taxon>eudicotyledons</taxon>
        <taxon>Gunneridae</taxon>
        <taxon>Pentapetalae</taxon>
        <taxon>rosids</taxon>
        <taxon>fabids</taxon>
        <taxon>Fabales</taxon>
        <taxon>Fabaceae</taxon>
        <taxon>Papilionoideae</taxon>
        <taxon>50 kb inversion clade</taxon>
        <taxon>NPAAA clade</taxon>
        <taxon>indigoferoid/millettioid clade</taxon>
        <taxon>Phaseoleae</taxon>
        <taxon>Flemingia</taxon>
    </lineage>
</organism>
<reference evidence="2 3" key="1">
    <citation type="submission" date="2024-08" db="EMBL/GenBank/DDBJ databases">
        <title>Insights into the chromosomal genome structure of Flemingia macrophylla.</title>
        <authorList>
            <person name="Ding Y."/>
            <person name="Zhao Y."/>
            <person name="Bi W."/>
            <person name="Wu M."/>
            <person name="Zhao G."/>
            <person name="Gong Y."/>
            <person name="Li W."/>
            <person name="Zhang P."/>
        </authorList>
    </citation>
    <scope>NUCLEOTIDE SEQUENCE [LARGE SCALE GENOMIC DNA]</scope>
    <source>
        <strain evidence="2">DYQJB</strain>
        <tissue evidence="2">Leaf</tissue>
    </source>
</reference>
<feature type="region of interest" description="Disordered" evidence="1">
    <location>
        <begin position="107"/>
        <end position="126"/>
    </location>
</feature>
<gene>
    <name evidence="2" type="ORF">Fmac_015676</name>
</gene>
<proteinExistence type="predicted"/>
<dbReference type="Proteomes" id="UP001603857">
    <property type="component" value="Unassembled WGS sequence"/>
</dbReference>
<accession>A0ABD1MF91</accession>
<dbReference type="AlphaFoldDB" id="A0ABD1MF91"/>
<keyword evidence="3" id="KW-1185">Reference proteome</keyword>
<evidence type="ECO:0000256" key="1">
    <source>
        <dbReference type="SAM" id="MobiDB-lite"/>
    </source>
</evidence>
<feature type="compositionally biased region" description="Basic residues" evidence="1">
    <location>
        <begin position="113"/>
        <end position="126"/>
    </location>
</feature>
<sequence length="126" mass="14128">MASEYPLSSSWISSSKGSPAFTIGYNNRKEKGERKHLTLMGEVFGKACTRNVQALNVNILHSDIAQYLFKKCYDKYLKENITKSKDETKKVIEKVNVLDVIGSVASTEGGSMNKKKERCKSCNKRA</sequence>
<evidence type="ECO:0008006" key="4">
    <source>
        <dbReference type="Google" id="ProtNLM"/>
    </source>
</evidence>
<dbReference type="EMBL" id="JBGMDY010000005">
    <property type="protein sequence ID" value="KAL2334463.1"/>
    <property type="molecule type" value="Genomic_DNA"/>
</dbReference>
<evidence type="ECO:0000313" key="2">
    <source>
        <dbReference type="EMBL" id="KAL2334463.1"/>
    </source>
</evidence>
<evidence type="ECO:0000313" key="3">
    <source>
        <dbReference type="Proteomes" id="UP001603857"/>
    </source>
</evidence>
<protein>
    <recommendedName>
        <fullName evidence="4">LAGLIDADG homing endonuclease</fullName>
    </recommendedName>
</protein>
<name>A0ABD1MF91_9FABA</name>